<keyword evidence="3" id="KW-0472">Membrane</keyword>
<dbReference type="NCBIfam" id="NF005489">
    <property type="entry name" value="PRK07102.1"/>
    <property type="match status" value="1"/>
</dbReference>
<dbReference type="PANTHER" id="PTHR44196:SF3">
    <property type="entry name" value="SHORT CHAIN DEHYDROGENASE FAMILY PROTEIN"/>
    <property type="match status" value="1"/>
</dbReference>
<dbReference type="PANTHER" id="PTHR44196">
    <property type="entry name" value="DEHYDROGENASE/REDUCTASE SDR FAMILY MEMBER 7B"/>
    <property type="match status" value="1"/>
</dbReference>
<keyword evidence="3" id="KW-0812">Transmembrane</keyword>
<comment type="similarity">
    <text evidence="1">Belongs to the short-chain dehydrogenases/reductases (SDR) family.</text>
</comment>
<feature type="transmembrane region" description="Helical" evidence="3">
    <location>
        <begin position="222"/>
        <end position="238"/>
    </location>
</feature>
<evidence type="ECO:0000256" key="2">
    <source>
        <dbReference type="ARBA" id="ARBA00023002"/>
    </source>
</evidence>
<keyword evidence="2" id="KW-0560">Oxidoreductase</keyword>
<dbReference type="InterPro" id="IPR036291">
    <property type="entry name" value="NAD(P)-bd_dom_sf"/>
</dbReference>
<protein>
    <submittedName>
        <fullName evidence="4">SDR family oxidoreductase</fullName>
    </submittedName>
</protein>
<dbReference type="Proteomes" id="UP001139409">
    <property type="component" value="Unassembled WGS sequence"/>
</dbReference>
<evidence type="ECO:0000313" key="5">
    <source>
        <dbReference type="Proteomes" id="UP001139409"/>
    </source>
</evidence>
<dbReference type="PRINTS" id="PR00081">
    <property type="entry name" value="GDHRDH"/>
</dbReference>
<keyword evidence="5" id="KW-1185">Reference proteome</keyword>
<dbReference type="RefSeq" id="WP_225699633.1">
    <property type="nucleotide sequence ID" value="NZ_JAIXNE010000007.1"/>
</dbReference>
<proteinExistence type="inferred from homology"/>
<name>A0A9X1HYA9_9BACT</name>
<evidence type="ECO:0000256" key="3">
    <source>
        <dbReference type="SAM" id="Phobius"/>
    </source>
</evidence>
<dbReference type="GO" id="GO:0016020">
    <property type="term" value="C:membrane"/>
    <property type="evidence" value="ECO:0007669"/>
    <property type="project" value="TreeGrafter"/>
</dbReference>
<dbReference type="AlphaFoldDB" id="A0A9X1HYA9"/>
<evidence type="ECO:0000313" key="4">
    <source>
        <dbReference type="EMBL" id="MCA6078772.1"/>
    </source>
</evidence>
<evidence type="ECO:0000256" key="1">
    <source>
        <dbReference type="ARBA" id="ARBA00006484"/>
    </source>
</evidence>
<dbReference type="Pfam" id="PF00106">
    <property type="entry name" value="adh_short"/>
    <property type="match status" value="1"/>
</dbReference>
<dbReference type="Gene3D" id="3.40.50.720">
    <property type="entry name" value="NAD(P)-binding Rossmann-like Domain"/>
    <property type="match status" value="1"/>
</dbReference>
<dbReference type="GO" id="GO:0016491">
    <property type="term" value="F:oxidoreductase activity"/>
    <property type="evidence" value="ECO:0007669"/>
    <property type="project" value="UniProtKB-KW"/>
</dbReference>
<dbReference type="EMBL" id="JAIXNE010000007">
    <property type="protein sequence ID" value="MCA6078772.1"/>
    <property type="molecule type" value="Genomic_DNA"/>
</dbReference>
<sequence length="243" mass="26866">MKSVLLLGAMSDVGQALANQYVNDGWDVWLAARNLEKLDLLRNDIRIRTNKDCSCFLFDALDFESHQTFFSSLPGCPDVVILIFGLLGDQEKAARNWDQSKAILETNYTGAVSILNIVAAAMADRGSGTIAGISSVAGDRGRKSNYLYGSAKAGFTAYLSGLRNDLFSKGVHVVTVKPGFMNTKMTENLDLPGPLTAEPDQVAKKIQQAIKKKKNTVYIKGIWRWIMLIIVLIPEFVFKRMKL</sequence>
<comment type="caution">
    <text evidence="4">The sequence shown here is derived from an EMBL/GenBank/DDBJ whole genome shotgun (WGS) entry which is preliminary data.</text>
</comment>
<dbReference type="SUPFAM" id="SSF51735">
    <property type="entry name" value="NAD(P)-binding Rossmann-fold domains"/>
    <property type="match status" value="1"/>
</dbReference>
<dbReference type="InterPro" id="IPR002347">
    <property type="entry name" value="SDR_fam"/>
</dbReference>
<organism evidence="4 5">
    <name type="scientific">Fulvivirga sedimenti</name>
    <dbReference type="NCBI Taxonomy" id="2879465"/>
    <lineage>
        <taxon>Bacteria</taxon>
        <taxon>Pseudomonadati</taxon>
        <taxon>Bacteroidota</taxon>
        <taxon>Cytophagia</taxon>
        <taxon>Cytophagales</taxon>
        <taxon>Fulvivirgaceae</taxon>
        <taxon>Fulvivirga</taxon>
    </lineage>
</organism>
<keyword evidence="3" id="KW-1133">Transmembrane helix</keyword>
<reference evidence="4" key="1">
    <citation type="submission" date="2021-09" db="EMBL/GenBank/DDBJ databases">
        <title>Fulvivirga sp. isolated from coastal sediment.</title>
        <authorList>
            <person name="Yu H."/>
        </authorList>
    </citation>
    <scope>NUCLEOTIDE SEQUENCE</scope>
    <source>
        <strain evidence="4">1062</strain>
    </source>
</reference>
<gene>
    <name evidence="4" type="ORF">LDX50_28110</name>
</gene>
<accession>A0A9X1HYA9</accession>